<proteinExistence type="inferred from homology"/>
<gene>
    <name evidence="11" type="primary">LOC106808564</name>
</gene>
<dbReference type="PROSITE" id="PS00639">
    <property type="entry name" value="THIOL_PROTEASE_HIS"/>
    <property type="match status" value="1"/>
</dbReference>
<dbReference type="InterPro" id="IPR038765">
    <property type="entry name" value="Papain-like_cys_pep_sf"/>
</dbReference>
<dbReference type="Proteomes" id="UP000695022">
    <property type="component" value="Unplaced"/>
</dbReference>
<dbReference type="InterPro" id="IPR000668">
    <property type="entry name" value="Peptidase_C1A_C"/>
</dbReference>
<keyword evidence="5" id="KW-0865">Zymogen</keyword>
<evidence type="ECO:0000256" key="5">
    <source>
        <dbReference type="ARBA" id="ARBA00023145"/>
    </source>
</evidence>
<evidence type="ECO:0000259" key="9">
    <source>
        <dbReference type="SMART" id="SM00848"/>
    </source>
</evidence>
<evidence type="ECO:0000256" key="1">
    <source>
        <dbReference type="ARBA" id="ARBA00008455"/>
    </source>
</evidence>
<evidence type="ECO:0000256" key="4">
    <source>
        <dbReference type="ARBA" id="ARBA00022807"/>
    </source>
</evidence>
<dbReference type="PROSITE" id="PS00139">
    <property type="entry name" value="THIOL_PROTEASE_CYS"/>
    <property type="match status" value="1"/>
</dbReference>
<feature type="domain" description="Peptidase C1A papain C-terminal" evidence="8">
    <location>
        <begin position="115"/>
        <end position="330"/>
    </location>
</feature>
<dbReference type="InterPro" id="IPR039417">
    <property type="entry name" value="Peptidase_C1A_papain-like"/>
</dbReference>
<dbReference type="PRINTS" id="PR00705">
    <property type="entry name" value="PAPAIN"/>
</dbReference>
<dbReference type="PROSITE" id="PS00640">
    <property type="entry name" value="THIOL_PROTEASE_ASN"/>
    <property type="match status" value="1"/>
</dbReference>
<keyword evidence="2" id="KW-0645">Protease</keyword>
<dbReference type="InterPro" id="IPR013201">
    <property type="entry name" value="Prot_inhib_I29"/>
</dbReference>
<keyword evidence="3" id="KW-0378">Hydrolase</keyword>
<dbReference type="CDD" id="cd02248">
    <property type="entry name" value="Peptidase_C1A"/>
    <property type="match status" value="1"/>
</dbReference>
<evidence type="ECO:0000256" key="6">
    <source>
        <dbReference type="ARBA" id="ARBA00023157"/>
    </source>
</evidence>
<feature type="domain" description="Cathepsin propeptide inhibitor" evidence="9">
    <location>
        <begin position="28"/>
        <end position="88"/>
    </location>
</feature>
<keyword evidence="6" id="KW-1015">Disulfide bond</keyword>
<comment type="similarity">
    <text evidence="1">Belongs to the peptidase C1 family.</text>
</comment>
<feature type="chain" id="PRO_5046453503" evidence="7">
    <location>
        <begin position="18"/>
        <end position="331"/>
    </location>
</feature>
<dbReference type="Gene3D" id="3.90.70.10">
    <property type="entry name" value="Cysteine proteinases"/>
    <property type="match status" value="1"/>
</dbReference>
<reference evidence="11" key="1">
    <citation type="submission" date="2025-08" db="UniProtKB">
        <authorList>
            <consortium name="RefSeq"/>
        </authorList>
    </citation>
    <scope>IDENTIFICATION</scope>
</reference>
<evidence type="ECO:0000313" key="11">
    <source>
        <dbReference type="RefSeq" id="XP_014666812.1"/>
    </source>
</evidence>
<evidence type="ECO:0000256" key="7">
    <source>
        <dbReference type="SAM" id="SignalP"/>
    </source>
</evidence>
<protein>
    <submittedName>
        <fullName evidence="11">Cathepsin L1-like</fullName>
    </submittedName>
</protein>
<dbReference type="SMART" id="SM00848">
    <property type="entry name" value="Inhibitor_I29"/>
    <property type="match status" value="1"/>
</dbReference>
<feature type="signal peptide" evidence="7">
    <location>
        <begin position="1"/>
        <end position="17"/>
    </location>
</feature>
<evidence type="ECO:0000259" key="8">
    <source>
        <dbReference type="SMART" id="SM00645"/>
    </source>
</evidence>
<evidence type="ECO:0000256" key="3">
    <source>
        <dbReference type="ARBA" id="ARBA00022801"/>
    </source>
</evidence>
<dbReference type="InterPro" id="IPR000169">
    <property type="entry name" value="Pept_cys_AS"/>
</dbReference>
<dbReference type="SMART" id="SM00645">
    <property type="entry name" value="Pept_C1"/>
    <property type="match status" value="1"/>
</dbReference>
<evidence type="ECO:0000256" key="2">
    <source>
        <dbReference type="ARBA" id="ARBA00022670"/>
    </source>
</evidence>
<dbReference type="RefSeq" id="XP_014666812.1">
    <property type="nucleotide sequence ID" value="XM_014811326.1"/>
</dbReference>
<dbReference type="InterPro" id="IPR025660">
    <property type="entry name" value="Pept_his_AS"/>
</dbReference>
<keyword evidence="4" id="KW-0788">Thiol protease</keyword>
<evidence type="ECO:0000313" key="10">
    <source>
        <dbReference type="Proteomes" id="UP000695022"/>
    </source>
</evidence>
<dbReference type="InterPro" id="IPR025661">
    <property type="entry name" value="Pept_asp_AS"/>
</dbReference>
<dbReference type="PANTHER" id="PTHR12411">
    <property type="entry name" value="CYSTEINE PROTEASE FAMILY C1-RELATED"/>
    <property type="match status" value="1"/>
</dbReference>
<dbReference type="GeneID" id="106808564"/>
<dbReference type="InterPro" id="IPR013128">
    <property type="entry name" value="Peptidase_C1A"/>
</dbReference>
<organism evidence="10 11">
    <name type="scientific">Priapulus caudatus</name>
    <name type="common">Priapulid worm</name>
    <dbReference type="NCBI Taxonomy" id="37621"/>
    <lineage>
        <taxon>Eukaryota</taxon>
        <taxon>Metazoa</taxon>
        <taxon>Ecdysozoa</taxon>
        <taxon>Scalidophora</taxon>
        <taxon>Priapulida</taxon>
        <taxon>Priapulimorpha</taxon>
        <taxon>Priapulimorphida</taxon>
        <taxon>Priapulidae</taxon>
        <taxon>Priapulus</taxon>
    </lineage>
</organism>
<accession>A0ABM1E3P1</accession>
<sequence>MLLRAVVLCCVVVFMVGSPINSEFDSEWKEWKAAYNKEYEGESEEAVRRIVWEANMKKVMRHNLAHSLGKHSYRLGMNHLADLTAEEFVYKLNGYKAGQNKRKGLRFLEPSSVNLPPTVDWRDKGYVTDIKDQKSCGSCWAFSATGAMEGQHFRATRKLVSLSEQNLVDCSQAEGNLGCNGGLMDSAFQYVTDAGGIDTEDSYPYEGVDDSCKFDPKNVGATVKSFTDIDSCNETALQVAVATVGPISVAIDASASSFHLYESGVYDEPGCSSIYLDHGVLAVGYGTLDDKDYWLVKNSWGADWGDNGYIYMSRNKDNQCGIATNASYPNV</sequence>
<dbReference type="SUPFAM" id="SSF54001">
    <property type="entry name" value="Cysteine proteinases"/>
    <property type="match status" value="1"/>
</dbReference>
<keyword evidence="7" id="KW-0732">Signal</keyword>
<dbReference type="Pfam" id="PF00112">
    <property type="entry name" value="Peptidase_C1"/>
    <property type="match status" value="1"/>
</dbReference>
<keyword evidence="10" id="KW-1185">Reference proteome</keyword>
<name>A0ABM1E3P1_PRICU</name>
<dbReference type="Pfam" id="PF08246">
    <property type="entry name" value="Inhibitor_I29"/>
    <property type="match status" value="1"/>
</dbReference>